<dbReference type="InterPro" id="IPR042088">
    <property type="entry name" value="OligoPept_F_C"/>
</dbReference>
<dbReference type="CDD" id="cd09610">
    <property type="entry name" value="M3B_PepF"/>
    <property type="match status" value="1"/>
</dbReference>
<evidence type="ECO:0000256" key="4">
    <source>
        <dbReference type="ARBA" id="ARBA00022801"/>
    </source>
</evidence>
<dbReference type="PANTHER" id="PTHR11804:SF5">
    <property type="entry name" value="OLIGOENDOPEPTIDASE F"/>
    <property type="match status" value="1"/>
</dbReference>
<sequence length="593" mass="68030">MKVIVQKYEKGRWDLDDLVKNPTRQSFDRKIKAIQKQSEKFAKNKSLLKPNISSKRFLQLLHEIEDITERSSKIGGYAGLKFSEDTQSDEATALLTRISQFGSTIENKMLFFDLWWKKQIDEKNAERLIKNAGELADYLRYKRLVARYALTEPEEKIINTLDVTGISALVKIYDKITNAFTYTVNVKGKKKTMGREQLTTLVRNKSPRIREAAYKSLLTKYHENKGVIGQIYQNIVLNWRNEGVDMRGFTNPISVQNISNDVDDKTIDVMLQVCKKNAPIFQKYFQQKAKRVGVKKLRRYDLYAPSKNSSQEKNYTFDQGTKLVLDSLNRFSPKIAEYASRVFNENHIDYSLRHGKRDGAFCSTPLPYITPFVLINYTGKSRDVFTLAHEIGHAVHSVAASEKSILISDAPLPLAETASTYSELLLYDNISSQISDAEKSTMLSDKIDDFYATIGRQSFFTLFEIEAHNQIANSITVDEISNIYRNNLKEQFGNSIDISDDFGMEWSCIPHFYHSPFYCYSYSFGNLLAVSLFQTYKNEGDRFVSTYTDILSAGGSQKPEKLLKEHGLDISKAKFWQSGFDYIKKQVDDLAKL</sequence>
<dbReference type="Gene3D" id="1.20.140.70">
    <property type="entry name" value="Oligopeptidase f, N-terminal domain"/>
    <property type="match status" value="1"/>
</dbReference>
<comment type="cofactor">
    <cofactor evidence="1">
        <name>Zn(2+)</name>
        <dbReference type="ChEBI" id="CHEBI:29105"/>
    </cofactor>
</comment>
<gene>
    <name evidence="8" type="primary">pepB</name>
    <name evidence="8" type="synonym">pepF</name>
</gene>
<dbReference type="NCBIfam" id="TIGR02290">
    <property type="entry name" value="M3_fam_3"/>
    <property type="match status" value="1"/>
</dbReference>
<dbReference type="Gene3D" id="1.10.1370.20">
    <property type="entry name" value="Oligoendopeptidase f, C-terminal domain"/>
    <property type="match status" value="1"/>
</dbReference>
<name>A0A075GW23_9ARCH</name>
<keyword evidence="2" id="KW-0645">Protease</keyword>
<dbReference type="GO" id="GO:0004222">
    <property type="term" value="F:metalloendopeptidase activity"/>
    <property type="evidence" value="ECO:0007669"/>
    <property type="project" value="InterPro"/>
</dbReference>
<dbReference type="GO" id="GO:0006518">
    <property type="term" value="P:peptide metabolic process"/>
    <property type="evidence" value="ECO:0007669"/>
    <property type="project" value="TreeGrafter"/>
</dbReference>
<evidence type="ECO:0000256" key="2">
    <source>
        <dbReference type="ARBA" id="ARBA00022670"/>
    </source>
</evidence>
<keyword evidence="4" id="KW-0378">Hydrolase</keyword>
<protein>
    <submittedName>
        <fullName evidence="8">PepF/M3 family oligoendopeptidase (PepF, pepB)</fullName>
    </submittedName>
</protein>
<evidence type="ECO:0000256" key="6">
    <source>
        <dbReference type="ARBA" id="ARBA00023049"/>
    </source>
</evidence>
<evidence type="ECO:0000256" key="1">
    <source>
        <dbReference type="ARBA" id="ARBA00001947"/>
    </source>
</evidence>
<evidence type="ECO:0000259" key="7">
    <source>
        <dbReference type="Pfam" id="PF01432"/>
    </source>
</evidence>
<proteinExistence type="predicted"/>
<dbReference type="Pfam" id="PF01432">
    <property type="entry name" value="Peptidase_M3"/>
    <property type="match status" value="1"/>
</dbReference>
<dbReference type="GO" id="GO:0046872">
    <property type="term" value="F:metal ion binding"/>
    <property type="evidence" value="ECO:0007669"/>
    <property type="project" value="UniProtKB-KW"/>
</dbReference>
<keyword evidence="6" id="KW-0482">Metalloprotease</keyword>
<organism evidence="8">
    <name type="scientific">uncultured marine thaumarchaeote KM3_18_D11</name>
    <dbReference type="NCBI Taxonomy" id="1456075"/>
    <lineage>
        <taxon>Archaea</taxon>
        <taxon>Nitrososphaerota</taxon>
        <taxon>environmental samples</taxon>
    </lineage>
</organism>
<dbReference type="SUPFAM" id="SSF55486">
    <property type="entry name" value="Metalloproteases ('zincins'), catalytic domain"/>
    <property type="match status" value="1"/>
</dbReference>
<dbReference type="EMBL" id="KF900757">
    <property type="protein sequence ID" value="AIF06023.1"/>
    <property type="molecule type" value="Genomic_DNA"/>
</dbReference>
<feature type="domain" description="Peptidase M3A/M3B catalytic" evidence="7">
    <location>
        <begin position="202"/>
        <end position="580"/>
    </location>
</feature>
<keyword evidence="3" id="KW-0479">Metal-binding</keyword>
<evidence type="ECO:0000256" key="5">
    <source>
        <dbReference type="ARBA" id="ARBA00022833"/>
    </source>
</evidence>
<keyword evidence="5" id="KW-0862">Zinc</keyword>
<dbReference type="InterPro" id="IPR045090">
    <property type="entry name" value="Pept_M3A_M3B"/>
</dbReference>
<reference evidence="8" key="1">
    <citation type="journal article" date="2014" name="Genome Biol. Evol.">
        <title>Pangenome evidence for extensive interdomain horizontal transfer affecting lineage core and shell genes in uncultured planktonic thaumarchaeota and euryarchaeota.</title>
        <authorList>
            <person name="Deschamps P."/>
            <person name="Zivanovic Y."/>
            <person name="Moreira D."/>
            <person name="Rodriguez-Valera F."/>
            <person name="Lopez-Garcia P."/>
        </authorList>
    </citation>
    <scope>NUCLEOTIDE SEQUENCE</scope>
</reference>
<dbReference type="AlphaFoldDB" id="A0A075GW23"/>
<dbReference type="GO" id="GO:0006508">
    <property type="term" value="P:proteolysis"/>
    <property type="evidence" value="ECO:0007669"/>
    <property type="project" value="UniProtKB-KW"/>
</dbReference>
<dbReference type="InterPro" id="IPR001567">
    <property type="entry name" value="Pept_M3A_M3B_dom"/>
</dbReference>
<dbReference type="InterPro" id="IPR011977">
    <property type="entry name" value="Pept_M3B_clade3"/>
</dbReference>
<dbReference type="PANTHER" id="PTHR11804">
    <property type="entry name" value="PROTEASE M3 THIMET OLIGOPEPTIDASE-RELATED"/>
    <property type="match status" value="1"/>
</dbReference>
<evidence type="ECO:0000256" key="3">
    <source>
        <dbReference type="ARBA" id="ARBA00022723"/>
    </source>
</evidence>
<evidence type="ECO:0000313" key="8">
    <source>
        <dbReference type="EMBL" id="AIF06023.1"/>
    </source>
</evidence>
<accession>A0A075GW23</accession>